<evidence type="ECO:0000256" key="2">
    <source>
        <dbReference type="ARBA" id="ARBA00022741"/>
    </source>
</evidence>
<dbReference type="Gene3D" id="1.10.510.10">
    <property type="entry name" value="Transferase(Phosphotransferase) domain 1"/>
    <property type="match status" value="1"/>
</dbReference>
<dbReference type="GO" id="GO:0005524">
    <property type="term" value="F:ATP binding"/>
    <property type="evidence" value="ECO:0007669"/>
    <property type="project" value="UniProtKB-KW"/>
</dbReference>
<dbReference type="SMART" id="SM00185">
    <property type="entry name" value="ARM"/>
    <property type="match status" value="5"/>
</dbReference>
<name>A0A8J4PW53_9MYCE</name>
<dbReference type="SUPFAM" id="SSF56112">
    <property type="entry name" value="Protein kinase-like (PK-like)"/>
    <property type="match status" value="1"/>
</dbReference>
<keyword evidence="1" id="KW-0808">Transferase</keyword>
<dbReference type="PANTHER" id="PTHR44329">
    <property type="entry name" value="SERINE/THREONINE-PROTEIN KINASE TNNI3K-RELATED"/>
    <property type="match status" value="1"/>
</dbReference>
<evidence type="ECO:0000256" key="6">
    <source>
        <dbReference type="ARBA" id="ARBA00048679"/>
    </source>
</evidence>
<protein>
    <recommendedName>
        <fullName evidence="8">Protein kinase domain-containing protein</fullName>
    </recommendedName>
</protein>
<comment type="catalytic activity">
    <reaction evidence="5">
        <text>L-threonyl-[protein] + ATP = O-phospho-L-threonyl-[protein] + ADP + H(+)</text>
        <dbReference type="Rhea" id="RHEA:46608"/>
        <dbReference type="Rhea" id="RHEA-COMP:11060"/>
        <dbReference type="Rhea" id="RHEA-COMP:11605"/>
        <dbReference type="ChEBI" id="CHEBI:15378"/>
        <dbReference type="ChEBI" id="CHEBI:30013"/>
        <dbReference type="ChEBI" id="CHEBI:30616"/>
        <dbReference type="ChEBI" id="CHEBI:61977"/>
        <dbReference type="ChEBI" id="CHEBI:456216"/>
        <dbReference type="EC" id="2.7.11.1"/>
    </reaction>
</comment>
<feature type="region of interest" description="Disordered" evidence="7">
    <location>
        <begin position="134"/>
        <end position="186"/>
    </location>
</feature>
<keyword evidence="3" id="KW-0418">Kinase</keyword>
<evidence type="ECO:0000256" key="7">
    <source>
        <dbReference type="SAM" id="MobiDB-lite"/>
    </source>
</evidence>
<feature type="region of interest" description="Disordered" evidence="7">
    <location>
        <begin position="303"/>
        <end position="344"/>
    </location>
</feature>
<evidence type="ECO:0000256" key="5">
    <source>
        <dbReference type="ARBA" id="ARBA00047899"/>
    </source>
</evidence>
<dbReference type="GO" id="GO:0004674">
    <property type="term" value="F:protein serine/threonine kinase activity"/>
    <property type="evidence" value="ECO:0007669"/>
    <property type="project" value="UniProtKB-EC"/>
</dbReference>
<proteinExistence type="predicted"/>
<feature type="domain" description="Protein kinase" evidence="8">
    <location>
        <begin position="468"/>
        <end position="729"/>
    </location>
</feature>
<evidence type="ECO:0000256" key="3">
    <source>
        <dbReference type="ARBA" id="ARBA00022777"/>
    </source>
</evidence>
<dbReference type="InterPro" id="IPR000719">
    <property type="entry name" value="Prot_kinase_dom"/>
</dbReference>
<dbReference type="InterPro" id="IPR001245">
    <property type="entry name" value="Ser-Thr/Tyr_kinase_cat_dom"/>
</dbReference>
<dbReference type="OrthoDB" id="4062651at2759"/>
<feature type="compositionally biased region" description="Low complexity" evidence="7">
    <location>
        <begin position="335"/>
        <end position="344"/>
    </location>
</feature>
<keyword evidence="4" id="KW-0067">ATP-binding</keyword>
<dbReference type="InterPro" id="IPR011009">
    <property type="entry name" value="Kinase-like_dom_sf"/>
</dbReference>
<gene>
    <name evidence="9" type="ORF">CYY_004673</name>
</gene>
<accession>A0A8J4PW53</accession>
<feature type="compositionally biased region" description="Low complexity" evidence="7">
    <location>
        <begin position="274"/>
        <end position="291"/>
    </location>
</feature>
<dbReference type="InterPro" id="IPR011989">
    <property type="entry name" value="ARM-like"/>
</dbReference>
<evidence type="ECO:0000313" key="10">
    <source>
        <dbReference type="Proteomes" id="UP000695562"/>
    </source>
</evidence>
<feature type="compositionally biased region" description="Pro residues" evidence="7">
    <location>
        <begin position="174"/>
        <end position="184"/>
    </location>
</feature>
<dbReference type="InterPro" id="IPR051681">
    <property type="entry name" value="Ser/Thr_Kinases-Pseudokinases"/>
</dbReference>
<dbReference type="InterPro" id="IPR000225">
    <property type="entry name" value="Armadillo"/>
</dbReference>
<feature type="compositionally biased region" description="Low complexity" evidence="7">
    <location>
        <begin position="60"/>
        <end position="78"/>
    </location>
</feature>
<keyword evidence="10" id="KW-1185">Reference proteome</keyword>
<dbReference type="PROSITE" id="PS50011">
    <property type="entry name" value="PROTEIN_KINASE_DOM"/>
    <property type="match status" value="1"/>
</dbReference>
<dbReference type="EMBL" id="AJWJ01000169">
    <property type="protein sequence ID" value="KAF2074022.1"/>
    <property type="molecule type" value="Genomic_DNA"/>
</dbReference>
<feature type="region of interest" description="Disordered" evidence="7">
    <location>
        <begin position="266"/>
        <end position="291"/>
    </location>
</feature>
<dbReference type="Pfam" id="PF07714">
    <property type="entry name" value="PK_Tyr_Ser-Thr"/>
    <property type="match status" value="1"/>
</dbReference>
<evidence type="ECO:0000259" key="8">
    <source>
        <dbReference type="PROSITE" id="PS50011"/>
    </source>
</evidence>
<feature type="region of interest" description="Disordered" evidence="7">
    <location>
        <begin position="425"/>
        <end position="449"/>
    </location>
</feature>
<comment type="caution">
    <text evidence="9">The sequence shown here is derived from an EMBL/GenBank/DDBJ whole genome shotgun (WGS) entry which is preliminary data.</text>
</comment>
<feature type="compositionally biased region" description="Low complexity" evidence="7">
    <location>
        <begin position="432"/>
        <end position="449"/>
    </location>
</feature>
<feature type="compositionally biased region" description="Low complexity" evidence="7">
    <location>
        <begin position="157"/>
        <end position="173"/>
    </location>
</feature>
<feature type="region of interest" description="Disordered" evidence="7">
    <location>
        <begin position="1"/>
        <end position="87"/>
    </location>
</feature>
<dbReference type="InterPro" id="IPR016024">
    <property type="entry name" value="ARM-type_fold"/>
</dbReference>
<comment type="catalytic activity">
    <reaction evidence="6">
        <text>L-seryl-[protein] + ATP = O-phospho-L-seryl-[protein] + ADP + H(+)</text>
        <dbReference type="Rhea" id="RHEA:17989"/>
        <dbReference type="Rhea" id="RHEA-COMP:9863"/>
        <dbReference type="Rhea" id="RHEA-COMP:11604"/>
        <dbReference type="ChEBI" id="CHEBI:15378"/>
        <dbReference type="ChEBI" id="CHEBI:29999"/>
        <dbReference type="ChEBI" id="CHEBI:30616"/>
        <dbReference type="ChEBI" id="CHEBI:83421"/>
        <dbReference type="ChEBI" id="CHEBI:456216"/>
        <dbReference type="EC" id="2.7.11.1"/>
    </reaction>
</comment>
<keyword evidence="2" id="KW-0547">Nucleotide-binding</keyword>
<feature type="compositionally biased region" description="Polar residues" evidence="7">
    <location>
        <begin position="303"/>
        <end position="312"/>
    </location>
</feature>
<reference evidence="9" key="1">
    <citation type="submission" date="2020-01" db="EMBL/GenBank/DDBJ databases">
        <title>Development of genomics and gene disruption for Polysphondylium violaceum indicates a role for the polyketide synthase stlB in stalk morphogenesis.</title>
        <authorList>
            <person name="Narita B."/>
            <person name="Kawabe Y."/>
            <person name="Kin K."/>
            <person name="Saito T."/>
            <person name="Gibbs R."/>
            <person name="Kuspa A."/>
            <person name="Muzny D."/>
            <person name="Queller D."/>
            <person name="Richards S."/>
            <person name="Strassman J."/>
            <person name="Sucgang R."/>
            <person name="Worley K."/>
            <person name="Schaap P."/>
        </authorList>
    </citation>
    <scope>NUCLEOTIDE SEQUENCE</scope>
    <source>
        <strain evidence="9">QSvi11</strain>
    </source>
</reference>
<evidence type="ECO:0000256" key="1">
    <source>
        <dbReference type="ARBA" id="ARBA00022679"/>
    </source>
</evidence>
<organism evidence="9 10">
    <name type="scientific">Polysphondylium violaceum</name>
    <dbReference type="NCBI Taxonomy" id="133409"/>
    <lineage>
        <taxon>Eukaryota</taxon>
        <taxon>Amoebozoa</taxon>
        <taxon>Evosea</taxon>
        <taxon>Eumycetozoa</taxon>
        <taxon>Dictyostelia</taxon>
        <taxon>Dictyosteliales</taxon>
        <taxon>Dictyosteliaceae</taxon>
        <taxon>Polysphondylium</taxon>
    </lineage>
</organism>
<evidence type="ECO:0000313" key="9">
    <source>
        <dbReference type="EMBL" id="KAF2074022.1"/>
    </source>
</evidence>
<evidence type="ECO:0000256" key="4">
    <source>
        <dbReference type="ARBA" id="ARBA00022840"/>
    </source>
</evidence>
<feature type="compositionally biased region" description="Low complexity" evidence="7">
    <location>
        <begin position="9"/>
        <end position="44"/>
    </location>
</feature>
<dbReference type="Gene3D" id="1.25.10.10">
    <property type="entry name" value="Leucine-rich Repeat Variant"/>
    <property type="match status" value="1"/>
</dbReference>
<dbReference type="Proteomes" id="UP000695562">
    <property type="component" value="Unassembled WGS sequence"/>
</dbReference>
<dbReference type="AlphaFoldDB" id="A0A8J4PW53"/>
<sequence>MSELDDLLMEMLAESEASKNQSASTRAQQQQQQTNSNAASSNSNVDKRKSRLSQHPQQDSNNNSGGNGSNSNSNNNNGNEGGFDYLDTLLNDMSDESIRNSIKPDNTRIKSLRLTSTFDLESTLKDLEETFMKDSNVQNKRKPSTYINRPLSPPPGTGNSNNSNSGRPLSNHNLPPPPLSPPPNDNICAVVDIELPPPPPPITSTASTTTTTTLTAAAVVDEEEEEEEVNDNEKPKLKRVSSERAVILTKEAIDAADLLDQMIESFGVPETPPKKSNSNSNSNSNKQQQESNLDQLNINLTKLTKSPNSTIRPASKLNAPVDIQVSSPKAPTPIPTLSSPPISPNSQNSDQLLDEMITLFKESNSNIKYASQQQIDAGHVVPKTSYLSQQHYPLSVEEQQIQTKVKPLPVDEEIIEKILGDQDIDNNGMVQSINSESSSTSSSLSSSSNNVISNDILEKAWYIKPVISESDKIIGSGNHGTTSRAGVHKEKRIVSKSWTFVTPQATPILFNEIEHLMTVKHPNLLPLVGASFDNNFTTFTEYVTGNNLDLVIKNLDEKNELQLIVRLAEEIASAMAFLHSLNIVHRSLHPKNILLNSDLKVYIKDFGFTLFKDETLKKKFSTPLKSQIVHSQYLAPELYNVLLGGGRGGYDTKVDVFSFGVLLWEMFARDIKLSDLKSTMVNGYTHYSRPTLDNCPFTIEKLIRLCISTDPNVRPSFSTILKILRQPLHTLQRFNKPEQAQQQSSFNNTNVDSQLETVSALANTANTNNSNLDPVKREKLSRIYQACKDLMDTSTLVNLTKAAQTIEAICKNEENHPFIVDLNFIPLILQLLENRFEDIQLICLKSLTLIIENVEIATVFRNLLGVNILIELLSNRSENLLFASLRLLAQYCQHSDAHRVESMNKGAITILINQLTHHNEAIKLQVIWCISLMLESTLVQEEFIKLNGVDILVDMFVYSTNNGFDLRVASALSKLTPLKQIQDQLNNGHYRERILKKYIQLLADVNFETLRLLGLESIASLISLKDNQDIVVAENIVPFLFEYLDVNTTNLPPQMTALKIILVLAVNSQHISYLKENQELLPIMVSLKDSPHPSIQKASEKVISLMSR</sequence>
<dbReference type="PANTHER" id="PTHR44329:SF288">
    <property type="entry name" value="MITOGEN-ACTIVATED PROTEIN KINASE KINASE KINASE 20"/>
    <property type="match status" value="1"/>
</dbReference>
<dbReference type="SUPFAM" id="SSF48371">
    <property type="entry name" value="ARM repeat"/>
    <property type="match status" value="1"/>
</dbReference>